<accession>A0A3S9A5X5</accession>
<feature type="transmembrane region" description="Helical" evidence="8">
    <location>
        <begin position="297"/>
        <end position="319"/>
    </location>
</feature>
<dbReference type="InterPro" id="IPR000522">
    <property type="entry name" value="ABC_transptr_permease_BtuC"/>
</dbReference>
<feature type="transmembrane region" description="Helical" evidence="8">
    <location>
        <begin position="165"/>
        <end position="188"/>
    </location>
</feature>
<name>A0A3S9A5X5_9BACL</name>
<feature type="transmembrane region" description="Helical" evidence="8">
    <location>
        <begin position="25"/>
        <end position="47"/>
    </location>
</feature>
<evidence type="ECO:0000256" key="8">
    <source>
        <dbReference type="SAM" id="Phobius"/>
    </source>
</evidence>
<proteinExistence type="inferred from homology"/>
<evidence type="ECO:0000256" key="4">
    <source>
        <dbReference type="ARBA" id="ARBA00022475"/>
    </source>
</evidence>
<feature type="transmembrane region" description="Helical" evidence="8">
    <location>
        <begin position="108"/>
        <end position="129"/>
    </location>
</feature>
<feature type="transmembrane region" description="Helical" evidence="8">
    <location>
        <begin position="246"/>
        <end position="265"/>
    </location>
</feature>
<dbReference type="FunFam" id="1.10.3470.10:FF:000001">
    <property type="entry name" value="Vitamin B12 ABC transporter permease BtuC"/>
    <property type="match status" value="1"/>
</dbReference>
<dbReference type="RefSeq" id="WP_126016797.1">
    <property type="nucleotide sequence ID" value="NZ_CP034437.1"/>
</dbReference>
<dbReference type="KEGG" id="palb:EJC50_16500"/>
<comment type="similarity">
    <text evidence="2">Belongs to the binding-protein-dependent transport system permease family. FecCD subfamily.</text>
</comment>
<keyword evidence="4" id="KW-1003">Cell membrane</keyword>
<evidence type="ECO:0000313" key="10">
    <source>
        <dbReference type="Proteomes" id="UP000272528"/>
    </source>
</evidence>
<keyword evidence="6 8" id="KW-1133">Transmembrane helix</keyword>
<feature type="transmembrane region" description="Helical" evidence="8">
    <location>
        <begin position="325"/>
        <end position="343"/>
    </location>
</feature>
<evidence type="ECO:0000256" key="5">
    <source>
        <dbReference type="ARBA" id="ARBA00022692"/>
    </source>
</evidence>
<dbReference type="OrthoDB" id="9811721at2"/>
<feature type="transmembrane region" description="Helical" evidence="8">
    <location>
        <begin position="79"/>
        <end position="96"/>
    </location>
</feature>
<feature type="transmembrane region" description="Helical" evidence="8">
    <location>
        <begin position="271"/>
        <end position="290"/>
    </location>
</feature>
<comment type="subcellular location">
    <subcellularLocation>
        <location evidence="1">Cell membrane</location>
        <topology evidence="1">Multi-pass membrane protein</topology>
    </subcellularLocation>
</comment>
<evidence type="ECO:0000313" key="9">
    <source>
        <dbReference type="EMBL" id="AZN41090.1"/>
    </source>
</evidence>
<dbReference type="AlphaFoldDB" id="A0A3S9A5X5"/>
<feature type="transmembrane region" description="Helical" evidence="8">
    <location>
        <begin position="135"/>
        <end position="153"/>
    </location>
</feature>
<organism evidence="9 10">
    <name type="scientific">Paenibacillus albus</name>
    <dbReference type="NCBI Taxonomy" id="2495582"/>
    <lineage>
        <taxon>Bacteria</taxon>
        <taxon>Bacillati</taxon>
        <taxon>Bacillota</taxon>
        <taxon>Bacilli</taxon>
        <taxon>Bacillales</taxon>
        <taxon>Paenibacillaceae</taxon>
        <taxon>Paenibacillus</taxon>
    </lineage>
</organism>
<keyword evidence="3" id="KW-0813">Transport</keyword>
<dbReference type="EMBL" id="CP034437">
    <property type="protein sequence ID" value="AZN41090.1"/>
    <property type="molecule type" value="Genomic_DNA"/>
</dbReference>
<dbReference type="CDD" id="cd06550">
    <property type="entry name" value="TM_ABC_iron-siderophores_like"/>
    <property type="match status" value="1"/>
</dbReference>
<dbReference type="GO" id="GO:0022857">
    <property type="term" value="F:transmembrane transporter activity"/>
    <property type="evidence" value="ECO:0007669"/>
    <property type="project" value="InterPro"/>
</dbReference>
<evidence type="ECO:0000256" key="6">
    <source>
        <dbReference type="ARBA" id="ARBA00022989"/>
    </source>
</evidence>
<keyword evidence="7 8" id="KW-0472">Membrane</keyword>
<evidence type="ECO:0000256" key="7">
    <source>
        <dbReference type="ARBA" id="ARBA00023136"/>
    </source>
</evidence>
<sequence length="351" mass="36173">MTLAKQPANDRGQAQTISSMQTKRITGFIIALILLAAAVCLSLMIGAKRLSIETVWQALFSNTDSYEHRVILDSRLPRTLLALAVGPAFGLAGALIQALTRNPLADPGILGVSAGAAFAVAIGVGVFSVGTLSGYVGFALVGAMAATIIVYIIGGGAGKKAPTPIQLTLAGVALGAALSGITTAMTLMNSEAFSRMLNWTVGTLTRKSIGDIWIVLPLLVIGAIAALIISPALNAIAFGEDRASSLGVNITLIRIVGLIAITLLAGGATAIAGPIGFLGLMVPHCVRWFVGPSQPWIFLYSLAIAPLLLLVADVIGRVVISPTEVPVGIIMGFIGAPILIILVRRRSASKL</sequence>
<reference evidence="10" key="1">
    <citation type="submission" date="2018-12" db="EMBL/GenBank/DDBJ databases">
        <title>Genome sequence of Peanibacillus sp.</title>
        <authorList>
            <person name="Subramani G."/>
            <person name="Srinivasan S."/>
            <person name="Kim M.K."/>
        </authorList>
    </citation>
    <scope>NUCLEOTIDE SEQUENCE [LARGE SCALE GENOMIC DNA]</scope>
    <source>
        <strain evidence="10">18JY67-1</strain>
    </source>
</reference>
<dbReference type="Proteomes" id="UP000272528">
    <property type="component" value="Chromosome"/>
</dbReference>
<keyword evidence="10" id="KW-1185">Reference proteome</keyword>
<dbReference type="Pfam" id="PF01032">
    <property type="entry name" value="FecCD"/>
    <property type="match status" value="1"/>
</dbReference>
<dbReference type="Gene3D" id="1.10.3470.10">
    <property type="entry name" value="ABC transporter involved in vitamin B12 uptake, BtuC"/>
    <property type="match status" value="1"/>
</dbReference>
<dbReference type="GO" id="GO:0033214">
    <property type="term" value="P:siderophore-iron import into cell"/>
    <property type="evidence" value="ECO:0007669"/>
    <property type="project" value="TreeGrafter"/>
</dbReference>
<keyword evidence="5 8" id="KW-0812">Transmembrane</keyword>
<dbReference type="GO" id="GO:0005886">
    <property type="term" value="C:plasma membrane"/>
    <property type="evidence" value="ECO:0007669"/>
    <property type="project" value="UniProtKB-SubCell"/>
</dbReference>
<dbReference type="InterPro" id="IPR037294">
    <property type="entry name" value="ABC_BtuC-like"/>
</dbReference>
<gene>
    <name evidence="9" type="ORF">EJC50_16500</name>
</gene>
<evidence type="ECO:0000256" key="2">
    <source>
        <dbReference type="ARBA" id="ARBA00007935"/>
    </source>
</evidence>
<dbReference type="PANTHER" id="PTHR30472:SF1">
    <property type="entry name" value="FE(3+) DICITRATE TRANSPORT SYSTEM PERMEASE PROTEIN FECC-RELATED"/>
    <property type="match status" value="1"/>
</dbReference>
<dbReference type="PANTHER" id="PTHR30472">
    <property type="entry name" value="FERRIC ENTEROBACTIN TRANSPORT SYSTEM PERMEASE PROTEIN"/>
    <property type="match status" value="1"/>
</dbReference>
<feature type="transmembrane region" description="Helical" evidence="8">
    <location>
        <begin position="212"/>
        <end position="234"/>
    </location>
</feature>
<evidence type="ECO:0000256" key="3">
    <source>
        <dbReference type="ARBA" id="ARBA00022448"/>
    </source>
</evidence>
<protein>
    <submittedName>
        <fullName evidence="9">Fe(3+)-siderophore ABC transporter permease</fullName>
    </submittedName>
</protein>
<evidence type="ECO:0000256" key="1">
    <source>
        <dbReference type="ARBA" id="ARBA00004651"/>
    </source>
</evidence>
<dbReference type="SUPFAM" id="SSF81345">
    <property type="entry name" value="ABC transporter involved in vitamin B12 uptake, BtuC"/>
    <property type="match status" value="1"/>
</dbReference>